<sequence length="40" mass="4421">MLTPSVFPSRLTFVAFGAQKLKVRVRAIPAFSTIDDVIDL</sequence>
<dbReference type="RefSeq" id="YP_010842538.1">
    <property type="nucleotide sequence ID" value="NC_079141.1"/>
</dbReference>
<dbReference type="KEGG" id="vg:80559330"/>
<dbReference type="EMBL" id="MN310549">
    <property type="protein sequence ID" value="QFG05144.1"/>
    <property type="molecule type" value="Genomic_DNA"/>
</dbReference>
<name>A0A5J6T3Y6_9CAUD</name>
<proteinExistence type="predicted"/>
<protein>
    <submittedName>
        <fullName evidence="1">Uncharacterized protein</fullName>
    </submittedName>
</protein>
<evidence type="ECO:0000313" key="1">
    <source>
        <dbReference type="EMBL" id="QFG05144.1"/>
    </source>
</evidence>
<organism evidence="1 2">
    <name type="scientific">Gordonia phage Gibbous</name>
    <dbReference type="NCBI Taxonomy" id="2652405"/>
    <lineage>
        <taxon>Viruses</taxon>
        <taxon>Duplodnaviria</taxon>
        <taxon>Heunggongvirae</taxon>
        <taxon>Uroviricota</taxon>
        <taxon>Caudoviricetes</taxon>
        <taxon>Aziravirus</taxon>
        <taxon>Aziravirus gibbous</taxon>
    </lineage>
</organism>
<accession>A0A5J6T3Y6</accession>
<dbReference type="Proteomes" id="UP000326272">
    <property type="component" value="Segment"/>
</dbReference>
<keyword evidence="2" id="KW-1185">Reference proteome</keyword>
<evidence type="ECO:0000313" key="2">
    <source>
        <dbReference type="Proteomes" id="UP000326272"/>
    </source>
</evidence>
<dbReference type="GeneID" id="80559330"/>
<reference evidence="1 2" key="1">
    <citation type="submission" date="2019-08" db="EMBL/GenBank/DDBJ databases">
        <authorList>
            <person name="Birge L.R."/>
            <person name="Bivans L.D."/>
            <person name="Blakestad S.M."/>
            <person name="Chesley E.K."/>
            <person name="Frank J.E."/>
            <person name="Hoagland S."/>
            <person name="Hultquist J."/>
            <person name="Lee N.R."/>
            <person name="Pena P.B."/>
            <person name="Ramsey E.P."/>
            <person name="Chia C."/>
            <person name="Gurney S.M.R."/>
            <person name="Garlena R.A."/>
            <person name="Russell D.A."/>
            <person name="Pope W.H."/>
            <person name="Jacobs-Sera D."/>
            <person name="Hatfull G.F."/>
        </authorList>
    </citation>
    <scope>NUCLEOTIDE SEQUENCE [LARGE SCALE GENOMIC DNA]</scope>
</reference>
<gene>
    <name evidence="1" type="primary">68</name>
    <name evidence="1" type="ORF">SEA_GIBBOUS_68</name>
</gene>